<dbReference type="EMBL" id="JNBR01001456">
    <property type="protein sequence ID" value="OQR87224.1"/>
    <property type="molecule type" value="Genomic_DNA"/>
</dbReference>
<dbReference type="GO" id="GO:0005777">
    <property type="term" value="C:peroxisome"/>
    <property type="evidence" value="ECO:0007669"/>
    <property type="project" value="UniProtKB-SubCell"/>
</dbReference>
<dbReference type="Pfam" id="PF01936">
    <property type="entry name" value="NYN"/>
    <property type="match status" value="1"/>
</dbReference>
<feature type="region of interest" description="Disordered" evidence="9">
    <location>
        <begin position="296"/>
        <end position="339"/>
    </location>
</feature>
<keyword evidence="4" id="KW-0896">Oogenesis</keyword>
<name>A0A1V9YNF4_ACHHY</name>
<evidence type="ECO:0000256" key="5">
    <source>
        <dbReference type="ARBA" id="ARBA00023140"/>
    </source>
</evidence>
<evidence type="ECO:0000256" key="1">
    <source>
        <dbReference type="ARBA" id="ARBA00004275"/>
    </source>
</evidence>
<accession>A0A1V9YNF4</accession>
<dbReference type="InterPro" id="IPR035979">
    <property type="entry name" value="RBD_domain_sf"/>
</dbReference>
<dbReference type="AlphaFoldDB" id="A0A1V9YNF4"/>
<evidence type="ECO:0000256" key="7">
    <source>
        <dbReference type="ARBA" id="ARBA00030116"/>
    </source>
</evidence>
<keyword evidence="6" id="KW-0469">Meiosis</keyword>
<dbReference type="SMART" id="SM00360">
    <property type="entry name" value="RRM"/>
    <property type="match status" value="2"/>
</dbReference>
<dbReference type="InterPro" id="IPR000504">
    <property type="entry name" value="RRM_dom"/>
</dbReference>
<dbReference type="GO" id="GO:0003723">
    <property type="term" value="F:RNA binding"/>
    <property type="evidence" value="ECO:0007669"/>
    <property type="project" value="UniProtKB-UniRule"/>
</dbReference>
<evidence type="ECO:0000256" key="3">
    <source>
        <dbReference type="ARBA" id="ARBA00022884"/>
    </source>
</evidence>
<dbReference type="Gene3D" id="3.40.50.1010">
    <property type="entry name" value="5'-nuclease"/>
    <property type="match status" value="1"/>
</dbReference>
<feature type="domain" description="RRM" evidence="10">
    <location>
        <begin position="226"/>
        <end position="297"/>
    </location>
</feature>
<keyword evidence="5" id="KW-0576">Peroxisome</keyword>
<dbReference type="SUPFAM" id="SSF54928">
    <property type="entry name" value="RNA-binding domain, RBD"/>
    <property type="match status" value="2"/>
</dbReference>
<dbReference type="STRING" id="1202772.A0A1V9YNF4"/>
<dbReference type="GO" id="GO:0051321">
    <property type="term" value="P:meiotic cell cycle"/>
    <property type="evidence" value="ECO:0007669"/>
    <property type="project" value="UniProtKB-KW"/>
</dbReference>
<dbReference type="Proteomes" id="UP000243579">
    <property type="component" value="Unassembled WGS sequence"/>
</dbReference>
<proteinExistence type="predicted"/>
<keyword evidence="4" id="KW-0221">Differentiation</keyword>
<evidence type="ECO:0000256" key="8">
    <source>
        <dbReference type="PROSITE-ProRule" id="PRU00176"/>
    </source>
</evidence>
<protein>
    <recommendedName>
        <fullName evidence="2">Meiosis regulator and mRNA stability factor 1</fullName>
    </recommendedName>
    <alternativeName>
        <fullName evidence="7">Limkain-b1</fullName>
    </alternativeName>
</protein>
<evidence type="ECO:0000256" key="9">
    <source>
        <dbReference type="SAM" id="MobiDB-lite"/>
    </source>
</evidence>
<dbReference type="CDD" id="cd00590">
    <property type="entry name" value="RRM_SF"/>
    <property type="match status" value="2"/>
</dbReference>
<organism evidence="11 12">
    <name type="scientific">Achlya hypogyna</name>
    <name type="common">Oomycete</name>
    <name type="synonym">Protoachlya hypogyna</name>
    <dbReference type="NCBI Taxonomy" id="1202772"/>
    <lineage>
        <taxon>Eukaryota</taxon>
        <taxon>Sar</taxon>
        <taxon>Stramenopiles</taxon>
        <taxon>Oomycota</taxon>
        <taxon>Saprolegniomycetes</taxon>
        <taxon>Saprolegniales</taxon>
        <taxon>Achlyaceae</taxon>
        <taxon>Achlya</taxon>
    </lineage>
</organism>
<evidence type="ECO:0000313" key="12">
    <source>
        <dbReference type="Proteomes" id="UP000243579"/>
    </source>
</evidence>
<comment type="subcellular location">
    <subcellularLocation>
        <location evidence="1">Peroxisome</location>
    </subcellularLocation>
</comment>
<evidence type="ECO:0000256" key="6">
    <source>
        <dbReference type="ARBA" id="ARBA00023254"/>
    </source>
</evidence>
<dbReference type="PROSITE" id="PS50102">
    <property type="entry name" value="RRM"/>
    <property type="match status" value="2"/>
</dbReference>
<dbReference type="PANTHER" id="PTHR10352">
    <property type="entry name" value="EUKARYOTIC TRANSLATION INITIATION FACTOR 3 SUBUNIT G"/>
    <property type="match status" value="1"/>
</dbReference>
<reference evidence="11 12" key="1">
    <citation type="journal article" date="2014" name="Genome Biol. Evol.">
        <title>The secreted proteins of Achlya hypogyna and Thraustotheca clavata identify the ancestral oomycete secretome and reveal gene acquisitions by horizontal gene transfer.</title>
        <authorList>
            <person name="Misner I."/>
            <person name="Blouin N."/>
            <person name="Leonard G."/>
            <person name="Richards T.A."/>
            <person name="Lane C.E."/>
        </authorList>
    </citation>
    <scope>NUCLEOTIDE SEQUENCE [LARGE SCALE GENOMIC DNA]</scope>
    <source>
        <strain evidence="11 12">ATCC 48635</strain>
    </source>
</reference>
<dbReference type="Gene3D" id="3.30.70.330">
    <property type="match status" value="2"/>
</dbReference>
<keyword evidence="3 8" id="KW-0694">RNA-binding</keyword>
<dbReference type="GO" id="GO:0004540">
    <property type="term" value="F:RNA nuclease activity"/>
    <property type="evidence" value="ECO:0007669"/>
    <property type="project" value="InterPro"/>
</dbReference>
<keyword evidence="12" id="KW-1185">Reference proteome</keyword>
<dbReference type="InterPro" id="IPR021139">
    <property type="entry name" value="NYN"/>
</dbReference>
<dbReference type="Pfam" id="PF00076">
    <property type="entry name" value="RRM_1"/>
    <property type="match status" value="2"/>
</dbReference>
<evidence type="ECO:0000313" key="11">
    <source>
        <dbReference type="EMBL" id="OQR87224.1"/>
    </source>
</evidence>
<sequence length="500" mass="54411">MTKVAHSAAGLPAPHRTALIIDGQYACIGARQLRGGKVDFKLLRSELEGLLENKFTECWYFDHEPVGAKSAYQSQNPFISALKLAPPHGPQFQVKMYAMKNYKCHCTNCGHNFTQKVQKGVDNGLATKMISLAYEGMVDRFVLFAGDGDFYDTLDLVRNVLRKDLWVVGYRASLSADLQQLASNVLWMEELFAKPASPSPKESNAAASKRPRPAPVPTPPTNASKHCVFVGNLSRDVTANVLREAFEYCGPILDIRLQAERAFGFMDFASEEGAELAIALDGTMLLGRRITVNLDKGKKRPSPTNSGSQCMEAAATTTTDTASRKKRPAAAMNTSLESRQAKKPALGSARIVYVPCVPKTATETSMRNLFAACGAITSVTFHKRRGFRCCYAAFEEPEGAAKAVALHDAILDGVKLRIEFARKAKAPHGTLDPGTDILPHEVVTSPRTPLLLSVAAHRSVDIDQLVAATPSLPLRQTKGVKPSVVTLDHDIIDLCLSDDE</sequence>
<evidence type="ECO:0000259" key="10">
    <source>
        <dbReference type="PROSITE" id="PS50102"/>
    </source>
</evidence>
<dbReference type="InterPro" id="IPR012677">
    <property type="entry name" value="Nucleotide-bd_a/b_plait_sf"/>
</dbReference>
<comment type="caution">
    <text evidence="11">The sequence shown here is derived from an EMBL/GenBank/DDBJ whole genome shotgun (WGS) entry which is preliminary data.</text>
</comment>
<evidence type="ECO:0000256" key="2">
    <source>
        <dbReference type="ARBA" id="ARBA00022152"/>
    </source>
</evidence>
<feature type="region of interest" description="Disordered" evidence="9">
    <location>
        <begin position="195"/>
        <end position="221"/>
    </location>
</feature>
<evidence type="ECO:0000256" key="4">
    <source>
        <dbReference type="ARBA" id="ARBA00022943"/>
    </source>
</evidence>
<gene>
    <name evidence="11" type="ORF">ACHHYP_09337</name>
</gene>
<dbReference type="OrthoDB" id="439808at2759"/>
<feature type="domain" description="RRM" evidence="10">
    <location>
        <begin position="350"/>
        <end position="423"/>
    </location>
</feature>